<gene>
    <name evidence="2" type="ORF">ACFSM5_13475</name>
</gene>
<organism evidence="2 3">
    <name type="scientific">Lacibacterium aquatile</name>
    <dbReference type="NCBI Taxonomy" id="1168082"/>
    <lineage>
        <taxon>Bacteria</taxon>
        <taxon>Pseudomonadati</taxon>
        <taxon>Pseudomonadota</taxon>
        <taxon>Alphaproteobacteria</taxon>
        <taxon>Rhodospirillales</taxon>
        <taxon>Rhodospirillaceae</taxon>
    </lineage>
</organism>
<dbReference type="SUPFAM" id="SSF159664">
    <property type="entry name" value="CobE/GbiG C-terminal domain-like"/>
    <property type="match status" value="1"/>
</dbReference>
<dbReference type="Proteomes" id="UP001597295">
    <property type="component" value="Unassembled WGS sequence"/>
</dbReference>
<evidence type="ECO:0000313" key="2">
    <source>
        <dbReference type="EMBL" id="MFD2263907.1"/>
    </source>
</evidence>
<accession>A0ABW5DS33</accession>
<comment type="caution">
    <text evidence="2">The sequence shown here is derived from an EMBL/GenBank/DDBJ whole genome shotgun (WGS) entry which is preliminary data.</text>
</comment>
<dbReference type="PANTHER" id="PTHR37477">
    <property type="entry name" value="COBALT-PRECORRIN-5A HYDROLASE"/>
    <property type="match status" value="1"/>
</dbReference>
<dbReference type="InterPro" id="IPR052553">
    <property type="entry name" value="CbiG_hydrolase"/>
</dbReference>
<dbReference type="EMBL" id="JBHUIP010000012">
    <property type="protein sequence ID" value="MFD2263907.1"/>
    <property type="molecule type" value="Genomic_DNA"/>
</dbReference>
<reference evidence="3" key="1">
    <citation type="journal article" date="2019" name="Int. J. Syst. Evol. Microbiol.">
        <title>The Global Catalogue of Microorganisms (GCM) 10K type strain sequencing project: providing services to taxonomists for standard genome sequencing and annotation.</title>
        <authorList>
            <consortium name="The Broad Institute Genomics Platform"/>
            <consortium name="The Broad Institute Genome Sequencing Center for Infectious Disease"/>
            <person name="Wu L."/>
            <person name="Ma J."/>
        </authorList>
    </citation>
    <scope>NUCLEOTIDE SEQUENCE [LARGE SCALE GENOMIC DNA]</scope>
    <source>
        <strain evidence="3">CGMCC 1.19062</strain>
    </source>
</reference>
<dbReference type="InterPro" id="IPR002750">
    <property type="entry name" value="CobE/GbiG_C"/>
</dbReference>
<proteinExistence type="predicted"/>
<evidence type="ECO:0000313" key="3">
    <source>
        <dbReference type="Proteomes" id="UP001597295"/>
    </source>
</evidence>
<dbReference type="InterPro" id="IPR036518">
    <property type="entry name" value="CobE/GbiG_C_sf"/>
</dbReference>
<dbReference type="RefSeq" id="WP_379876950.1">
    <property type="nucleotide sequence ID" value="NZ_JBHUIP010000012.1"/>
</dbReference>
<sequence length="127" mass="13502">MIVAGIGCRKGATTESILDAIEAAAEASRTQIKDVVLLVTMDDKVGEAGMIEAAKRLRLPLHAFDLAVLRAEDRRVVTRSPITLARYGIGSIAEAAALAAVGQHGQLLTARFMNDQAACALAWKEDE</sequence>
<protein>
    <submittedName>
        <fullName evidence="2">Cobalamin biosynthesis protein</fullName>
    </submittedName>
</protein>
<keyword evidence="3" id="KW-1185">Reference proteome</keyword>
<evidence type="ECO:0000259" key="1">
    <source>
        <dbReference type="Pfam" id="PF01890"/>
    </source>
</evidence>
<feature type="domain" description="CobE/GbiG C-terminal" evidence="1">
    <location>
        <begin position="2"/>
        <end position="122"/>
    </location>
</feature>
<dbReference type="Gene3D" id="3.30.420.180">
    <property type="entry name" value="CobE/GbiG C-terminal domain"/>
    <property type="match status" value="1"/>
</dbReference>
<dbReference type="Pfam" id="PF01890">
    <property type="entry name" value="CbiG_C"/>
    <property type="match status" value="1"/>
</dbReference>
<name>A0ABW5DS33_9PROT</name>
<dbReference type="PANTHER" id="PTHR37477:SF1">
    <property type="entry name" value="COBALT-PRECORRIN-5A HYDROLASE"/>
    <property type="match status" value="1"/>
</dbReference>